<dbReference type="InterPro" id="IPR008928">
    <property type="entry name" value="6-hairpin_glycosidase_sf"/>
</dbReference>
<organism evidence="1 2">
    <name type="scientific">Chryseosolibacter histidini</name>
    <dbReference type="NCBI Taxonomy" id="2782349"/>
    <lineage>
        <taxon>Bacteria</taxon>
        <taxon>Pseudomonadati</taxon>
        <taxon>Bacteroidota</taxon>
        <taxon>Cytophagia</taxon>
        <taxon>Cytophagales</taxon>
        <taxon>Chryseotaleaceae</taxon>
        <taxon>Chryseosolibacter</taxon>
    </lineage>
</organism>
<gene>
    <name evidence="1" type="ORF">KK083_30975</name>
</gene>
<evidence type="ECO:0000313" key="1">
    <source>
        <dbReference type="EMBL" id="MBT1701357.1"/>
    </source>
</evidence>
<evidence type="ECO:0000313" key="2">
    <source>
        <dbReference type="Proteomes" id="UP001319200"/>
    </source>
</evidence>
<dbReference type="SUPFAM" id="SSF48208">
    <property type="entry name" value="Six-hairpin glycosidases"/>
    <property type="match status" value="1"/>
</dbReference>
<reference evidence="1 2" key="1">
    <citation type="submission" date="2021-05" db="EMBL/GenBank/DDBJ databases">
        <title>A Polyphasic approach of four new species of the genus Ohtaekwangia: Ohtaekwangia histidinii sp. nov., Ohtaekwangia cretensis sp. nov., Ohtaekwangia indiensis sp. nov., Ohtaekwangia reichenbachii sp. nov. from diverse environment.</title>
        <authorList>
            <person name="Octaviana S."/>
        </authorList>
    </citation>
    <scope>NUCLEOTIDE SEQUENCE [LARGE SCALE GENOMIC DNA]</scope>
    <source>
        <strain evidence="1 2">PWU4</strain>
    </source>
</reference>
<dbReference type="Gene3D" id="1.50.10.10">
    <property type="match status" value="1"/>
</dbReference>
<sequence length="716" mass="81981">MIFYRATHPAVIVVTFLCLLACRERKTDHKAIDRHALVTRHNVSLSMPDTLGALSVGNGEFAFTADVSGLQTFYEDYENGISLGTQTQWAWHSLPSHTKYTLDDVAVDYESCDGSKAPYAVQHKEGRAGDATEYLRANPHRLHLGLVRLLIEKNNGEQVKLSDLHNIQQQLDLWSGKIESSYEVEGHPVKVILYAHQQEDRIAARIESPLIAAGRLKVTLDFPYGKDCHVCPGYDWQSPDKHKSVLKDVSAQKASITRTLDSTQYFVHAGWDHGEIREAKPHHFELVPSQQKDAFEFTVLFSRQANNSGSDFKTTEQSSLQGWKDFWTRGGVIDFSACTDPRAKELERRVVLSQYLTKIQCAGSLPPQETGLTMNSWFGKFHLEMHWWHAAHFALWNRADLLEKSMPWYNAVRAEAQHTAQWQGYEGARWQKMTDPYGKESPSGVGAFIIWQQPHPIYFAELLYRHTPDRATLDKYKDLVFNTADFMVSFLRMKDGKYHLCHPLIPAQEIFKAAETDDPAYELQYWYYGIGVAQEWRRRLGMEENQQWNEVLKNLAPLQVDNHNFYLPNATTPSAYTDDQYRRDHPAVLGAYGFLPLNERLDTAVMNNTLTEILREWQWQTTWGWDYPLVAMTAARLNKPELALQALFMDVQKNTYLVNGHNYQDNRLRLYLPGNGGLLAAVAMMAAGWDGNTLPEPGFPKNGQWNVRWEGLKPMP</sequence>
<protein>
    <recommendedName>
        <fullName evidence="3">Glycoside hydrolase family 65</fullName>
    </recommendedName>
</protein>
<keyword evidence="2" id="KW-1185">Reference proteome</keyword>
<dbReference type="RefSeq" id="WP_254170040.1">
    <property type="nucleotide sequence ID" value="NZ_JAHESF010000067.1"/>
</dbReference>
<accession>A0AAP2DUA0</accession>
<dbReference type="AlphaFoldDB" id="A0AAP2DUA0"/>
<proteinExistence type="predicted"/>
<comment type="caution">
    <text evidence="1">The sequence shown here is derived from an EMBL/GenBank/DDBJ whole genome shotgun (WGS) entry which is preliminary data.</text>
</comment>
<dbReference type="Proteomes" id="UP001319200">
    <property type="component" value="Unassembled WGS sequence"/>
</dbReference>
<dbReference type="GO" id="GO:0005975">
    <property type="term" value="P:carbohydrate metabolic process"/>
    <property type="evidence" value="ECO:0007669"/>
    <property type="project" value="InterPro"/>
</dbReference>
<dbReference type="EMBL" id="JAHESF010000067">
    <property type="protein sequence ID" value="MBT1701357.1"/>
    <property type="molecule type" value="Genomic_DNA"/>
</dbReference>
<name>A0AAP2DUA0_9BACT</name>
<evidence type="ECO:0008006" key="3">
    <source>
        <dbReference type="Google" id="ProtNLM"/>
    </source>
</evidence>
<dbReference type="InterPro" id="IPR012341">
    <property type="entry name" value="6hp_glycosidase-like_sf"/>
</dbReference>